<evidence type="ECO:0000256" key="1">
    <source>
        <dbReference type="SAM" id="SignalP"/>
    </source>
</evidence>
<keyword evidence="1" id="KW-0732">Signal</keyword>
<organism evidence="2 3">
    <name type="scientific">Polyangium spumosum</name>
    <dbReference type="NCBI Taxonomy" id="889282"/>
    <lineage>
        <taxon>Bacteria</taxon>
        <taxon>Pseudomonadati</taxon>
        <taxon>Myxococcota</taxon>
        <taxon>Polyangia</taxon>
        <taxon>Polyangiales</taxon>
        <taxon>Polyangiaceae</taxon>
        <taxon>Polyangium</taxon>
    </lineage>
</organism>
<keyword evidence="3" id="KW-1185">Reference proteome</keyword>
<proteinExistence type="predicted"/>
<protein>
    <submittedName>
        <fullName evidence="2">Alpha/beta fold hydrolase</fullName>
    </submittedName>
</protein>
<dbReference type="PROSITE" id="PS51257">
    <property type="entry name" value="PROKAR_LIPOPROTEIN"/>
    <property type="match status" value="1"/>
</dbReference>
<keyword evidence="2" id="KW-0378">Hydrolase</keyword>
<dbReference type="Proteomes" id="UP000440224">
    <property type="component" value="Unassembled WGS sequence"/>
</dbReference>
<accession>A0A6N7PQT4</accession>
<evidence type="ECO:0000313" key="2">
    <source>
        <dbReference type="EMBL" id="MRG93987.1"/>
    </source>
</evidence>
<comment type="caution">
    <text evidence="2">The sequence shown here is derived from an EMBL/GenBank/DDBJ whole genome shotgun (WGS) entry which is preliminary data.</text>
</comment>
<dbReference type="Gene3D" id="3.40.50.1820">
    <property type="entry name" value="alpha/beta hydrolase"/>
    <property type="match status" value="1"/>
</dbReference>
<gene>
    <name evidence="2" type="ORF">GF068_18995</name>
</gene>
<feature type="chain" id="PRO_5026800391" evidence="1">
    <location>
        <begin position="30"/>
        <end position="569"/>
    </location>
</feature>
<evidence type="ECO:0000313" key="3">
    <source>
        <dbReference type="Proteomes" id="UP000440224"/>
    </source>
</evidence>
<reference evidence="2 3" key="1">
    <citation type="submission" date="2019-10" db="EMBL/GenBank/DDBJ databases">
        <title>A soil myxobacterium in the family Polyangiaceae.</title>
        <authorList>
            <person name="Li Y."/>
            <person name="Wang J."/>
        </authorList>
    </citation>
    <scope>NUCLEOTIDE SEQUENCE [LARGE SCALE GENOMIC DNA]</scope>
    <source>
        <strain evidence="2 3">DSM 14734</strain>
    </source>
</reference>
<name>A0A6N7PQT4_9BACT</name>
<sequence>MPLRRMRPSVLALASTSALLAACSDPAPAPGPVAPAPYTPPPDSVVVEEGPVRIRRDVFLVPGVTPPPNPVTGSATPAEYNVVRVVRYRVDADPPAPARAVAVLMPGFLGGAGSYDPMARAVVRRSKDGEAFEAWAIDRRANLLEDHHGLDVAEFRKDPEIAKRYYFEEEAAEGKTFPGFVDQAKVDYASEWGLDTTIGDLRRVIEVVAPAERKARVFLVGHSLGATIAEEYAAWDFDGKPGYGELAGLVLVDGVARQEGAAAPPLTEDEYMQGTGMGPGGFAPPGLDAIRKNTRYIALPLLGLKVYPVAAIAGMRALWTPAEITEDPYRDNAFRTLLSLTEVPRMTNRAAMGFAMDDASNGVSFAAVSCGESKGGALGEYDSLFGTKLVQPSDPTATYDWVEYDATSPREHTSLEDISRSWFEGPSLDFAEWYFPARLSLDAQAASTLVLKDGDWPLAAHGMRAIHGASMDLPIFAAVANLVGDTAALDPLRALVQNVPIGPERPLAGTPRTDPDAFRVLDIIELTHIDPLSGTDDGGGDVTKWYDALTTWMTTNSPAGGVVLAPSAP</sequence>
<dbReference type="GO" id="GO:0016787">
    <property type="term" value="F:hydrolase activity"/>
    <property type="evidence" value="ECO:0007669"/>
    <property type="project" value="UniProtKB-KW"/>
</dbReference>
<dbReference type="SUPFAM" id="SSF53474">
    <property type="entry name" value="alpha/beta-Hydrolases"/>
    <property type="match status" value="1"/>
</dbReference>
<dbReference type="InterPro" id="IPR029058">
    <property type="entry name" value="AB_hydrolase_fold"/>
</dbReference>
<dbReference type="AlphaFoldDB" id="A0A6N7PQT4"/>
<dbReference type="RefSeq" id="WP_153820822.1">
    <property type="nucleotide sequence ID" value="NZ_WJIE01000005.1"/>
</dbReference>
<dbReference type="EMBL" id="WJIE01000005">
    <property type="protein sequence ID" value="MRG93987.1"/>
    <property type="molecule type" value="Genomic_DNA"/>
</dbReference>
<feature type="signal peptide" evidence="1">
    <location>
        <begin position="1"/>
        <end position="29"/>
    </location>
</feature>
<dbReference type="OrthoDB" id="55081at2"/>